<proteinExistence type="inferred from homology"/>
<protein>
    <recommendedName>
        <fullName evidence="6">NlpC/P60 domain-containing protein</fullName>
    </recommendedName>
</protein>
<dbReference type="Gene3D" id="3.90.1720.10">
    <property type="entry name" value="endopeptidase domain like (from Nostoc punctiforme)"/>
    <property type="match status" value="1"/>
</dbReference>
<evidence type="ECO:0000256" key="1">
    <source>
        <dbReference type="ARBA" id="ARBA00007074"/>
    </source>
</evidence>
<dbReference type="InterPro" id="IPR000064">
    <property type="entry name" value="NLP_P60_dom"/>
</dbReference>
<dbReference type="PROSITE" id="PS51935">
    <property type="entry name" value="NLPC_P60"/>
    <property type="match status" value="1"/>
</dbReference>
<dbReference type="InterPro" id="IPR051202">
    <property type="entry name" value="Peptidase_C40"/>
</dbReference>
<keyword evidence="8" id="KW-1185">Reference proteome</keyword>
<evidence type="ECO:0000256" key="2">
    <source>
        <dbReference type="ARBA" id="ARBA00022670"/>
    </source>
</evidence>
<reference evidence="7 8" key="1">
    <citation type="submission" date="2020-05" db="EMBL/GenBank/DDBJ databases">
        <title>Actinomyces sp. zg-325.</title>
        <authorList>
            <person name="Yang C."/>
        </authorList>
    </citation>
    <scope>NUCLEOTIDE SEQUENCE [LARGE SCALE GENOMIC DNA]</scope>
    <source>
        <strain evidence="8">zg-325</strain>
    </source>
</reference>
<name>A0A6M8B8F0_9ACTO</name>
<dbReference type="AlphaFoldDB" id="A0A6M8B8F0"/>
<dbReference type="InterPro" id="IPR038765">
    <property type="entry name" value="Papain-like_cys_pep_sf"/>
</dbReference>
<comment type="similarity">
    <text evidence="1">Belongs to the peptidase C40 family.</text>
</comment>
<keyword evidence="2" id="KW-0645">Protease</keyword>
<feature type="region of interest" description="Disordered" evidence="5">
    <location>
        <begin position="107"/>
        <end position="149"/>
    </location>
</feature>
<evidence type="ECO:0000313" key="8">
    <source>
        <dbReference type="Proteomes" id="UP000504752"/>
    </source>
</evidence>
<keyword evidence="3" id="KW-0378">Hydrolase</keyword>
<dbReference type="Pfam" id="PF00877">
    <property type="entry name" value="NLPC_P60"/>
    <property type="match status" value="1"/>
</dbReference>
<accession>A0A6M8B8F0</accession>
<sequence>MTTHSPARHRAATRPTTPLAEVVPATRRGLALAASSGLALTMVASGAATASVAEPAQASAGSLDASGLNYLGLDAHAAATTNAAIVVGADVQADAFSHGSEAAEAVAAAPKPVVEETAPEQAPAAQSEQGAAQGGSSAQRTTAQAAPAAQARPAAAPAASGSSIVSIAMQYVGAAYVYGGSSPSGFDCSGFVQYVYAQAGISLPRTSGAQAAAGRAVSMAEARPGDIVYYGYHVGIYAGNGMMIDAGNESTGVVYREIWGSPTSFIRIG</sequence>
<organism evidence="7 8">
    <name type="scientific">Actinomyces marmotae</name>
    <dbReference type="NCBI Taxonomy" id="2737173"/>
    <lineage>
        <taxon>Bacteria</taxon>
        <taxon>Bacillati</taxon>
        <taxon>Actinomycetota</taxon>
        <taxon>Actinomycetes</taxon>
        <taxon>Actinomycetales</taxon>
        <taxon>Actinomycetaceae</taxon>
        <taxon>Actinomyces</taxon>
    </lineage>
</organism>
<evidence type="ECO:0000256" key="4">
    <source>
        <dbReference type="ARBA" id="ARBA00022807"/>
    </source>
</evidence>
<dbReference type="RefSeq" id="WP_159522564.1">
    <property type="nucleotide sequence ID" value="NZ_CP053642.1"/>
</dbReference>
<dbReference type="GO" id="GO:0006508">
    <property type="term" value="P:proteolysis"/>
    <property type="evidence" value="ECO:0007669"/>
    <property type="project" value="UniProtKB-KW"/>
</dbReference>
<dbReference type="EMBL" id="CP053642">
    <property type="protein sequence ID" value="QKD80346.1"/>
    <property type="molecule type" value="Genomic_DNA"/>
</dbReference>
<dbReference type="Proteomes" id="UP000504752">
    <property type="component" value="Chromosome"/>
</dbReference>
<dbReference type="SUPFAM" id="SSF54001">
    <property type="entry name" value="Cysteine proteinases"/>
    <property type="match status" value="1"/>
</dbReference>
<evidence type="ECO:0000256" key="5">
    <source>
        <dbReference type="SAM" id="MobiDB-lite"/>
    </source>
</evidence>
<gene>
    <name evidence="7" type="ORF">HPC72_09100</name>
</gene>
<evidence type="ECO:0000256" key="3">
    <source>
        <dbReference type="ARBA" id="ARBA00022801"/>
    </source>
</evidence>
<feature type="domain" description="NlpC/P60" evidence="6">
    <location>
        <begin position="158"/>
        <end position="269"/>
    </location>
</feature>
<dbReference type="KEGG" id="amam:HPC72_09100"/>
<evidence type="ECO:0000259" key="6">
    <source>
        <dbReference type="PROSITE" id="PS51935"/>
    </source>
</evidence>
<evidence type="ECO:0000313" key="7">
    <source>
        <dbReference type="EMBL" id="QKD80346.1"/>
    </source>
</evidence>
<dbReference type="PANTHER" id="PTHR47053">
    <property type="entry name" value="MUREIN DD-ENDOPEPTIDASE MEPH-RELATED"/>
    <property type="match status" value="1"/>
</dbReference>
<dbReference type="GO" id="GO:0008234">
    <property type="term" value="F:cysteine-type peptidase activity"/>
    <property type="evidence" value="ECO:0007669"/>
    <property type="project" value="UniProtKB-KW"/>
</dbReference>
<dbReference type="PANTHER" id="PTHR47053:SF1">
    <property type="entry name" value="MUREIN DD-ENDOPEPTIDASE MEPH-RELATED"/>
    <property type="match status" value="1"/>
</dbReference>
<keyword evidence="4" id="KW-0788">Thiol protease</keyword>